<comment type="caution">
    <text evidence="1">The sequence shown here is derived from an EMBL/GenBank/DDBJ whole genome shotgun (WGS) entry which is preliminary data.</text>
</comment>
<dbReference type="AlphaFoldDB" id="A0A444D8A9"/>
<gene>
    <name evidence="1" type="ORF">B296_00007589</name>
</gene>
<feature type="non-terminal residue" evidence="1">
    <location>
        <position position="1"/>
    </location>
</feature>
<protein>
    <submittedName>
        <fullName evidence="1">Uncharacterized protein</fullName>
    </submittedName>
</protein>
<name>A0A444D8A9_ENSVE</name>
<reference evidence="1 2" key="1">
    <citation type="journal article" date="2014" name="Agronomy (Basel)">
        <title>A Draft Genome Sequence for Ensete ventricosum, the Drought-Tolerant Tree Against Hunger.</title>
        <authorList>
            <person name="Harrison J."/>
            <person name="Moore K.A."/>
            <person name="Paszkiewicz K."/>
            <person name="Jones T."/>
            <person name="Grant M."/>
            <person name="Ambacheew D."/>
            <person name="Muzemil S."/>
            <person name="Studholme D.J."/>
        </authorList>
    </citation>
    <scope>NUCLEOTIDE SEQUENCE [LARGE SCALE GENOMIC DNA]</scope>
</reference>
<evidence type="ECO:0000313" key="2">
    <source>
        <dbReference type="Proteomes" id="UP000287651"/>
    </source>
</evidence>
<organism evidence="1 2">
    <name type="scientific">Ensete ventricosum</name>
    <name type="common">Abyssinian banana</name>
    <name type="synonym">Musa ensete</name>
    <dbReference type="NCBI Taxonomy" id="4639"/>
    <lineage>
        <taxon>Eukaryota</taxon>
        <taxon>Viridiplantae</taxon>
        <taxon>Streptophyta</taxon>
        <taxon>Embryophyta</taxon>
        <taxon>Tracheophyta</taxon>
        <taxon>Spermatophyta</taxon>
        <taxon>Magnoliopsida</taxon>
        <taxon>Liliopsida</taxon>
        <taxon>Zingiberales</taxon>
        <taxon>Musaceae</taxon>
        <taxon>Ensete</taxon>
    </lineage>
</organism>
<evidence type="ECO:0000313" key="1">
    <source>
        <dbReference type="EMBL" id="RRT84958.1"/>
    </source>
</evidence>
<accession>A0A444D8A9</accession>
<sequence length="96" mass="10480">WTAAVHQLDDSSADVSGELCAPAFYDYLNIWFVLGSLQTSPSGGHREDSSFALTYNSLVLLNHCCVLCLQMDFSGELQRKIHKANGNLGPNTTDDS</sequence>
<dbReference type="EMBL" id="AMZH03000201">
    <property type="protein sequence ID" value="RRT84958.1"/>
    <property type="molecule type" value="Genomic_DNA"/>
</dbReference>
<proteinExistence type="predicted"/>
<dbReference type="Proteomes" id="UP000287651">
    <property type="component" value="Unassembled WGS sequence"/>
</dbReference>